<evidence type="ECO:0000313" key="3">
    <source>
        <dbReference type="Proteomes" id="UP000001068"/>
    </source>
</evidence>
<gene>
    <name evidence="2" type="ordered locus">Desmu_0407</name>
</gene>
<evidence type="ECO:0000256" key="1">
    <source>
        <dbReference type="SAM" id="Phobius"/>
    </source>
</evidence>
<dbReference type="EMBL" id="CP002363">
    <property type="protein sequence ID" value="ADV64726.1"/>
    <property type="molecule type" value="Genomic_DNA"/>
</dbReference>
<keyword evidence="1" id="KW-1133">Transmembrane helix</keyword>
<dbReference type="AlphaFoldDB" id="E8R8A0"/>
<dbReference type="GeneID" id="10153100"/>
<name>E8R8A0_DESM0</name>
<dbReference type="RefSeq" id="WP_013561948.1">
    <property type="nucleotide sequence ID" value="NC_014961.1"/>
</dbReference>
<dbReference type="OrthoDB" id="19186at2157"/>
<reference evidence="2 3" key="2">
    <citation type="journal article" date="2011" name="Stand. Genomic Sci.">
        <title>Complete genome sequence of Desulfurococcus mucosus type strain (O7/1).</title>
        <authorList>
            <person name="Wirth R."/>
            <person name="Chertkov O."/>
            <person name="Held B."/>
            <person name="Lapidus A."/>
            <person name="Nolan M."/>
            <person name="Lucas S."/>
            <person name="Hammon N."/>
            <person name="Deshpande S."/>
            <person name="Cheng J.F."/>
            <person name="Tapia R."/>
            <person name="Han C."/>
            <person name="Goodwin L."/>
            <person name="Pitluck S."/>
            <person name="Liolios K."/>
            <person name="Ioanna P."/>
            <person name="Ivanova N."/>
            <person name="Mavromatis K."/>
            <person name="Mikhailova N."/>
            <person name="Pati A."/>
            <person name="Chen A."/>
            <person name="Palaniappan K."/>
            <person name="Land M."/>
            <person name="Hauser L."/>
            <person name="Chang Y.J."/>
            <person name="Jeffries C.D."/>
            <person name="Bilek Y."/>
            <person name="Hader T."/>
            <person name="Rohde M."/>
            <person name="Spring S."/>
            <person name="Sikorski J."/>
            <person name="Goker M."/>
            <person name="Woyke T."/>
            <person name="Bristow J."/>
            <person name="Eisen J.A."/>
            <person name="Markowitz V."/>
            <person name="Hugenholtz P."/>
            <person name="Kyrpides N.C."/>
            <person name="Klenk H.P."/>
        </authorList>
    </citation>
    <scope>NUCLEOTIDE SEQUENCE [LARGE SCALE GENOMIC DNA]</scope>
    <source>
        <strain evidence="3">ATCC 35584 / DSM 2162 / JCM 9187 / O7/1</strain>
    </source>
</reference>
<sequence length="535" mass="56211" precursor="true">MYTGGIKPYKPLILLLEASSVILASHIRGDYGVAAAAAIALLPLAARGGYTVFLSAYASSIAVSSATLHPAPLALSTLALLLGYAYYYERYRGTGFAGRVTASVAAFTPLYIAYPAAFSTALTALGVLAASSLREQLRLSGSRVEVSATRGGLHPGDEVVVKARLMVKGEAVYRLIVDGVEEASGVVNGAGEAVYRRVASGLGRSRLRLVVELRDPRGLASITHGPYVLEYTVTPRLAEAMEKARAVLARYAEYLEAPLVLRVLVEPAGTGGAAGSPGGGSNPAAPGAGVPGYGATVALRARLATPLELVESIGEAVKAYRGEYTGVREYQPGDPLRLIHWKKTLSREGGEGIYVKQYAVEGEGAGMGGGGDLVVVADLTSVNPVELDLLLHAVYSILLSNTGVGGRVFLYVKTPGKGAYVFKGRVLDVVLGLNTLILREGVEALYRYEAWGRTRRLRLGESTGFPRLLEDYYAAYGGALASVIRELGAGEGCSVRLVYSKALGLKYSVVAGILAERGFRVAGREEIIAGGGLRL</sequence>
<feature type="transmembrane region" description="Helical" evidence="1">
    <location>
        <begin position="108"/>
        <end position="130"/>
    </location>
</feature>
<dbReference type="KEGG" id="dmu:Desmu_0407"/>
<evidence type="ECO:0000313" key="2">
    <source>
        <dbReference type="EMBL" id="ADV64726.1"/>
    </source>
</evidence>
<feature type="transmembrane region" description="Helical" evidence="1">
    <location>
        <begin position="35"/>
        <end position="58"/>
    </location>
</feature>
<protein>
    <submittedName>
        <fullName evidence="2">Uncharacterized protein</fullName>
    </submittedName>
</protein>
<accession>E8R8A0</accession>
<proteinExistence type="predicted"/>
<dbReference type="HOGENOM" id="CLU_508658_0_0_2"/>
<reference evidence="3" key="1">
    <citation type="submission" date="2010-11" db="EMBL/GenBank/DDBJ databases">
        <title>The complete genome of Desulfurococcus mucosus DSM 2162.</title>
        <authorList>
            <consortium name="US DOE Joint Genome Institute (JGI-PGF)"/>
            <person name="Lucas S."/>
            <person name="Copeland A."/>
            <person name="Lapidus A."/>
            <person name="Bruce D."/>
            <person name="Goodwin L."/>
            <person name="Pitluck S."/>
            <person name="Kyrpides N."/>
            <person name="Mavromatis K."/>
            <person name="Pagani I."/>
            <person name="Ivanova N."/>
            <person name="Ovchinnikova G."/>
            <person name="Chertkov O."/>
            <person name="Held B."/>
            <person name="Brettin T."/>
            <person name="Detter J.C."/>
            <person name="Tapia R."/>
            <person name="Han C."/>
            <person name="Land M."/>
            <person name="Hauser L."/>
            <person name="Markowitz V."/>
            <person name="Cheng J.-F."/>
            <person name="Hugenholtz P."/>
            <person name="Woyke T."/>
            <person name="Wu D."/>
            <person name="Wirth R."/>
            <person name="Bilek Y."/>
            <person name="Hader T."/>
            <person name="Klenk H.-P."/>
            <person name="Eisen J.A."/>
        </authorList>
    </citation>
    <scope>NUCLEOTIDE SEQUENCE [LARGE SCALE GENOMIC DNA]</scope>
    <source>
        <strain evidence="3">ATCC 35584 / DSM 2162 / JCM 9187 / O7/1</strain>
    </source>
</reference>
<keyword evidence="1" id="KW-0812">Transmembrane</keyword>
<keyword evidence="1" id="KW-0472">Membrane</keyword>
<dbReference type="Proteomes" id="UP000001068">
    <property type="component" value="Chromosome"/>
</dbReference>
<feature type="transmembrane region" description="Helical" evidence="1">
    <location>
        <begin position="70"/>
        <end position="88"/>
    </location>
</feature>
<organism evidence="2 3">
    <name type="scientific">Desulfurococcus mucosus (strain ATCC 35584 / DSM 2162 / JCM 9187 / O7/1)</name>
    <dbReference type="NCBI Taxonomy" id="765177"/>
    <lineage>
        <taxon>Archaea</taxon>
        <taxon>Thermoproteota</taxon>
        <taxon>Thermoprotei</taxon>
        <taxon>Desulfurococcales</taxon>
        <taxon>Desulfurococcaceae</taxon>
        <taxon>Desulfurococcus</taxon>
    </lineage>
</organism>
<dbReference type="eggNOG" id="arCOG02744">
    <property type="taxonomic scope" value="Archaea"/>
</dbReference>
<keyword evidence="3" id="KW-1185">Reference proteome</keyword>
<dbReference type="STRING" id="765177.Desmu_0407"/>